<dbReference type="Pfam" id="PF24671">
    <property type="entry name" value="DRC7_C"/>
    <property type="match status" value="1"/>
</dbReference>
<comment type="similarity">
    <text evidence="4">Belongs to the DRC7 family.</text>
</comment>
<dbReference type="InterPro" id="IPR023796">
    <property type="entry name" value="Serpin_dom"/>
</dbReference>
<dbReference type="FunFam" id="3.30.497.10:FF:000001">
    <property type="entry name" value="Serine protease inhibitor"/>
    <property type="match status" value="1"/>
</dbReference>
<dbReference type="InterPro" id="IPR038765">
    <property type="entry name" value="Papain-like_cys_pep_sf"/>
</dbReference>
<comment type="subcellular location">
    <subcellularLocation>
        <location evidence="1">Cell projection</location>
        <location evidence="1">Cilium</location>
        <location evidence="1">Flagellum</location>
    </subcellularLocation>
    <subcellularLocation>
        <location evidence="2">Cytoplasm</location>
        <location evidence="2">Cytoskeleton</location>
        <location evidence="2">Cilium axoneme</location>
    </subcellularLocation>
</comment>
<dbReference type="PANTHER" id="PTHR35249">
    <property type="entry name" value="DYNEIN REGULATORY COMPLEX SUBUNIT 7"/>
    <property type="match status" value="1"/>
</dbReference>
<keyword evidence="9" id="KW-0969">Cilium</keyword>
<evidence type="ECO:0000256" key="8">
    <source>
        <dbReference type="ARBA" id="ARBA00023054"/>
    </source>
</evidence>
<dbReference type="PANTHER" id="PTHR35249:SF2">
    <property type="entry name" value="DYNEIN REGULATORY COMPLEX SUBUNIT 7"/>
    <property type="match status" value="1"/>
</dbReference>
<keyword evidence="10" id="KW-0206">Cytoskeleton</keyword>
<keyword evidence="6" id="KW-0282">Flagellum</keyword>
<dbReference type="GO" id="GO:0005930">
    <property type="term" value="C:axoneme"/>
    <property type="evidence" value="ECO:0007669"/>
    <property type="project" value="UniProtKB-SubCell"/>
</dbReference>
<feature type="coiled-coil region" evidence="14">
    <location>
        <begin position="232"/>
        <end position="259"/>
    </location>
</feature>
<dbReference type="InterPro" id="IPR042178">
    <property type="entry name" value="Serpin_sf_1"/>
</dbReference>
<keyword evidence="8 14" id="KW-0175">Coiled coil</keyword>
<dbReference type="Pfam" id="PF00079">
    <property type="entry name" value="Serpin"/>
    <property type="match status" value="1"/>
</dbReference>
<sequence length="1219" mass="140663">METLLESDSEEQVRVGEPQEEDDDRDLKETLSNLHVSAPQELLLKLDKADELYPESYRVNSPDETRLLAIADNFQRQYSHLFPSRKPLLLCPVNECGVKKFVSMTLRPTPTVYPELFTWEGCASFVANFLSLDPLDPPVDLPRYLFSSTSVLQSQRATCFEYAALLCSLLLGVNYDAYCVSGYAVKEMCLLDQSLQQCPLLDTEVKSVISEQGSQENKYTVRPLRELKSHFLMQQEKKKQDAEAALLQEQKLKQESEQRPADPLRGLRVHCWVLVLSGSRSVQENFFIDPLTGNSYSTDNDNFLGIESAWNNLNYYVNMQDCSDGCADVVYDMEDLKVWEPVLYGATSKKQLISDVLKKKESKMMRKISNDEEEDEQPKAFEMPRSWVNYITIQKKDLETRWPGGQKVTHYRKAQLERFAPYLRSDGMGTRLTAYKDLDCTEVVMVKEWYQHRKDHLVERVVNKANNLTTERFKRGRRFHLLFHSYTSLSTDTKHEMEFSSARVDDLVRRVDSPCEMTEFFEGRKDFLYYRHVVFVQLSESDLGIDPDDRLLEKVVERFHRNRSIPANKDVAQRVFLLAERRIELTYHLEDHRFISSKRSFIKPRESTENKKAEDFTPDMVSSFQVDPSEKPLKTLALYDILVALMKDEEKVVLQIKESKQEVRDIVACREQEERDVQLEFSPWTTTGAARARSQRQKMELLAAEEQRWLQEKEKDILAPLLIRLDNAETLSAGDAKHIHQDCLAEFKQRLVDHANLIQERYEKETQELQSKQQWYHKNQLNMTELQEKEYQTYCSEKTLQIHVAKKRLIILKSSCIGKTPNRPTTIRKVSVYTMASPTPLSKANNTFSLALLKKFGDDDKTANIFYSPFSISSALAMVMLGARGNTATQMSECLKTKDCQDDVHVSFAQLLSELNKAGAPYALSVANRLYGEQSYQFVEDFLGKTKKHYNAELETVDFKSSSEAARLNINTWVQKQTQDKIKDLLGKGVVDSLTRLVLVNAIYFKGNWNKQFEEIATRDAQFRLNKNDTKPVKMMHQKSKFPLTYIPEASCQILEMPYKGEELSMLIFLPNEMEDSTTGLEKLEKQLTYENFMEWTRPDMMDKVEVQVGLPRFKMEESYDMKEVLVSMGMVDAFDMAKSDFSGMSPANDLVVSKVVHKAFVEVNEEGTEAAAATAAIMMMRCMPMRPTTFIADHPFLFFIRHNSSMSVLFAGRYCSPE</sequence>
<protein>
    <recommendedName>
        <fullName evidence="12">Leukocyte elastase inhibitor</fullName>
    </recommendedName>
    <alternativeName>
        <fullName evidence="13">Serpin B1</fullName>
    </alternativeName>
</protein>
<dbReference type="InterPro" id="IPR036186">
    <property type="entry name" value="Serpin_sf"/>
</dbReference>
<dbReference type="SUPFAM" id="SSF54001">
    <property type="entry name" value="Cysteine proteinases"/>
    <property type="match status" value="1"/>
</dbReference>
<evidence type="ECO:0000256" key="14">
    <source>
        <dbReference type="SAM" id="Coils"/>
    </source>
</evidence>
<dbReference type="GO" id="GO:0030317">
    <property type="term" value="P:flagellated sperm motility"/>
    <property type="evidence" value="ECO:0007669"/>
    <property type="project" value="TreeGrafter"/>
</dbReference>
<feature type="compositionally biased region" description="Acidic residues" evidence="15">
    <location>
        <begin position="1"/>
        <end position="10"/>
    </location>
</feature>
<evidence type="ECO:0000313" key="17">
    <source>
        <dbReference type="EMBL" id="TDG97076.1"/>
    </source>
</evidence>
<organism evidence="17 18">
    <name type="scientific">Perca flavescens</name>
    <name type="common">American yellow perch</name>
    <name type="synonym">Morone flavescens</name>
    <dbReference type="NCBI Taxonomy" id="8167"/>
    <lineage>
        <taxon>Eukaryota</taxon>
        <taxon>Metazoa</taxon>
        <taxon>Chordata</taxon>
        <taxon>Craniata</taxon>
        <taxon>Vertebrata</taxon>
        <taxon>Euteleostomi</taxon>
        <taxon>Actinopterygii</taxon>
        <taxon>Neopterygii</taxon>
        <taxon>Teleostei</taxon>
        <taxon>Neoteleostei</taxon>
        <taxon>Acanthomorphata</taxon>
        <taxon>Eupercaria</taxon>
        <taxon>Perciformes</taxon>
        <taxon>Percoidei</taxon>
        <taxon>Percidae</taxon>
        <taxon>Percinae</taxon>
        <taxon>Perca</taxon>
    </lineage>
</organism>
<name>A0A484C0Y7_PERFV</name>
<evidence type="ECO:0000256" key="7">
    <source>
        <dbReference type="ARBA" id="ARBA00022990"/>
    </source>
</evidence>
<evidence type="ECO:0000256" key="15">
    <source>
        <dbReference type="SAM" id="MobiDB-lite"/>
    </source>
</evidence>
<feature type="domain" description="Serpin" evidence="16">
    <location>
        <begin position="850"/>
        <end position="1218"/>
    </location>
</feature>
<gene>
    <name evidence="17" type="ORF">EPR50_G00222350</name>
</gene>
<evidence type="ECO:0000256" key="13">
    <source>
        <dbReference type="ARBA" id="ARBA00079383"/>
    </source>
</evidence>
<evidence type="ECO:0000256" key="6">
    <source>
        <dbReference type="ARBA" id="ARBA00022846"/>
    </source>
</evidence>
<dbReference type="InterPro" id="IPR033551">
    <property type="entry name" value="DRC7/lobo"/>
</dbReference>
<evidence type="ECO:0000259" key="16">
    <source>
        <dbReference type="SMART" id="SM00093"/>
    </source>
</evidence>
<evidence type="ECO:0000256" key="3">
    <source>
        <dbReference type="ARBA" id="ARBA00006426"/>
    </source>
</evidence>
<dbReference type="AlphaFoldDB" id="A0A484C0Y7"/>
<dbReference type="InterPro" id="IPR056292">
    <property type="entry name" value="DRC7_C"/>
</dbReference>
<reference evidence="17 18" key="1">
    <citation type="submission" date="2019-01" db="EMBL/GenBank/DDBJ databases">
        <title>A chromosome-scale genome assembly of the yellow perch, Perca flavescens.</title>
        <authorList>
            <person name="Feron R."/>
            <person name="Morvezen R."/>
            <person name="Bestin A."/>
            <person name="Haffray P."/>
            <person name="Klopp C."/>
            <person name="Zahm M."/>
            <person name="Cabau C."/>
            <person name="Roques C."/>
            <person name="Donnadieu C."/>
            <person name="Bouchez O."/>
            <person name="Christie M."/>
            <person name="Larson W."/>
            <person name="Guiguen Y."/>
        </authorList>
    </citation>
    <scope>NUCLEOTIDE SEQUENCE [LARGE SCALE GENOMIC DNA]</scope>
    <source>
        <strain evidence="17">YP-PL-M2</strain>
        <tissue evidence="17">Blood</tissue>
    </source>
</reference>
<evidence type="ECO:0000256" key="12">
    <source>
        <dbReference type="ARBA" id="ARBA00073281"/>
    </source>
</evidence>
<dbReference type="STRING" id="8167.A0A484C0Y7"/>
<keyword evidence="18" id="KW-1185">Reference proteome</keyword>
<evidence type="ECO:0000256" key="5">
    <source>
        <dbReference type="ARBA" id="ARBA00022490"/>
    </source>
</evidence>
<evidence type="ECO:0000256" key="4">
    <source>
        <dbReference type="ARBA" id="ARBA00010738"/>
    </source>
</evidence>
<dbReference type="PROSITE" id="PS00284">
    <property type="entry name" value="SERPIN"/>
    <property type="match status" value="1"/>
</dbReference>
<dbReference type="Gene3D" id="2.30.39.10">
    <property type="entry name" value="Alpha-1-antitrypsin, domain 1"/>
    <property type="match status" value="1"/>
</dbReference>
<dbReference type="CDD" id="cd19956">
    <property type="entry name" value="serpinB"/>
    <property type="match status" value="1"/>
</dbReference>
<dbReference type="FunFam" id="2.30.39.10:FF:000014">
    <property type="entry name" value="Serpin family B member 9"/>
    <property type="match status" value="1"/>
</dbReference>
<proteinExistence type="inferred from homology"/>
<keyword evidence="5" id="KW-0963">Cytoplasm</keyword>
<dbReference type="EMBL" id="SCKG01000022">
    <property type="protein sequence ID" value="TDG97076.1"/>
    <property type="molecule type" value="Genomic_DNA"/>
</dbReference>
<evidence type="ECO:0000313" key="18">
    <source>
        <dbReference type="Proteomes" id="UP000295070"/>
    </source>
</evidence>
<dbReference type="InterPro" id="IPR023795">
    <property type="entry name" value="Serpin_CS"/>
</dbReference>
<comment type="similarity">
    <text evidence="3">Belongs to the serpin family. Ov-serpin subfamily.</text>
</comment>
<accession>A0A484C0Y7</accession>
<dbReference type="GO" id="GO:0031514">
    <property type="term" value="C:motile cilium"/>
    <property type="evidence" value="ECO:0007669"/>
    <property type="project" value="UniProtKB-SubCell"/>
</dbReference>
<dbReference type="SMART" id="SM00093">
    <property type="entry name" value="SERPIN"/>
    <property type="match status" value="1"/>
</dbReference>
<dbReference type="SUPFAM" id="SSF56574">
    <property type="entry name" value="Serpins"/>
    <property type="match status" value="1"/>
</dbReference>
<dbReference type="Proteomes" id="UP000295070">
    <property type="component" value="Chromosome 22"/>
</dbReference>
<comment type="caution">
    <text evidence="17">The sequence shown here is derived from an EMBL/GenBank/DDBJ whole genome shotgun (WGS) entry which is preliminary data.</text>
</comment>
<evidence type="ECO:0000256" key="9">
    <source>
        <dbReference type="ARBA" id="ARBA00023069"/>
    </source>
</evidence>
<evidence type="ECO:0000256" key="11">
    <source>
        <dbReference type="ARBA" id="ARBA00023273"/>
    </source>
</evidence>
<evidence type="ECO:0000256" key="1">
    <source>
        <dbReference type="ARBA" id="ARBA00004230"/>
    </source>
</evidence>
<keyword evidence="11" id="KW-0966">Cell projection</keyword>
<dbReference type="InterPro" id="IPR042185">
    <property type="entry name" value="Serpin_sf_2"/>
</dbReference>
<evidence type="ECO:0000256" key="2">
    <source>
        <dbReference type="ARBA" id="ARBA00004430"/>
    </source>
</evidence>
<feature type="region of interest" description="Disordered" evidence="15">
    <location>
        <begin position="1"/>
        <end position="26"/>
    </location>
</feature>
<keyword evidence="7" id="KW-0007">Acetylation</keyword>
<dbReference type="Gene3D" id="3.30.497.10">
    <property type="entry name" value="Antithrombin, subunit I, domain 2"/>
    <property type="match status" value="1"/>
</dbReference>
<dbReference type="InterPro" id="IPR056291">
    <property type="entry name" value="MORN_DRC7"/>
</dbReference>
<evidence type="ECO:0000256" key="10">
    <source>
        <dbReference type="ARBA" id="ARBA00023212"/>
    </source>
</evidence>
<dbReference type="Pfam" id="PF24667">
    <property type="entry name" value="MORN_DRC7"/>
    <property type="match status" value="1"/>
</dbReference>